<dbReference type="HOGENOM" id="CLU_3364173_0_0_9"/>
<organism evidence="2 3">
    <name type="scientific">Enterocloster bolteae (strain ATCC BAA-613 / DSM 15670 / CCUG 46953 / JCM 12243 / WAL 16351)</name>
    <name type="common">Clostridium bolteae</name>
    <dbReference type="NCBI Taxonomy" id="411902"/>
    <lineage>
        <taxon>Bacteria</taxon>
        <taxon>Bacillati</taxon>
        <taxon>Bacillota</taxon>
        <taxon>Clostridia</taxon>
        <taxon>Lachnospirales</taxon>
        <taxon>Lachnospiraceae</taxon>
        <taxon>Enterocloster</taxon>
    </lineage>
</organism>
<feature type="compositionally biased region" description="Basic residues" evidence="1">
    <location>
        <begin position="1"/>
        <end position="12"/>
    </location>
</feature>
<dbReference type="AlphaFoldDB" id="A8RVR7"/>
<dbReference type="PaxDb" id="411902-CLOBOL_04357"/>
<name>A8RVR7_ENTBW</name>
<dbReference type="EMBL" id="ABCC02000034">
    <property type="protein sequence ID" value="EDP15436.1"/>
    <property type="molecule type" value="Genomic_DNA"/>
</dbReference>
<reference evidence="2 3" key="2">
    <citation type="submission" date="2007-09" db="EMBL/GenBank/DDBJ databases">
        <title>Draft genome sequence of Clostridium bolteae (ATCC BAA-613).</title>
        <authorList>
            <person name="Sudarsanam P."/>
            <person name="Ley R."/>
            <person name="Guruge J."/>
            <person name="Turnbaugh P.J."/>
            <person name="Mahowald M."/>
            <person name="Liep D."/>
            <person name="Gordon J."/>
        </authorList>
    </citation>
    <scope>NUCLEOTIDE SEQUENCE [LARGE SCALE GENOMIC DNA]</scope>
    <source>
        <strain evidence="3">ATCC BAA-613 / DSM 15670 / CCUG 46953 / JCM 12243 / WAL 16351</strain>
    </source>
</reference>
<feature type="region of interest" description="Disordered" evidence="1">
    <location>
        <begin position="1"/>
        <end position="20"/>
    </location>
</feature>
<dbReference type="Proteomes" id="UP000005396">
    <property type="component" value="Unassembled WGS sequence"/>
</dbReference>
<evidence type="ECO:0000313" key="3">
    <source>
        <dbReference type="Proteomes" id="UP000005396"/>
    </source>
</evidence>
<evidence type="ECO:0000256" key="1">
    <source>
        <dbReference type="SAM" id="MobiDB-lite"/>
    </source>
</evidence>
<protein>
    <submittedName>
        <fullName evidence="2">Uncharacterized protein</fullName>
    </submittedName>
</protein>
<gene>
    <name evidence="2" type="ORF">CLOBOL_04357</name>
</gene>
<reference evidence="2 3" key="1">
    <citation type="submission" date="2007-08" db="EMBL/GenBank/DDBJ databases">
        <authorList>
            <person name="Fulton L."/>
            <person name="Clifton S."/>
            <person name="Fulton B."/>
            <person name="Xu J."/>
            <person name="Minx P."/>
            <person name="Pepin K.H."/>
            <person name="Johnson M."/>
            <person name="Thiruvilangam P."/>
            <person name="Bhonagiri V."/>
            <person name="Nash W.E."/>
            <person name="Mardis E.R."/>
            <person name="Wilson R.K."/>
        </authorList>
    </citation>
    <scope>NUCLEOTIDE SEQUENCE [LARGE SCALE GENOMIC DNA]</scope>
    <source>
        <strain evidence="3">ATCC BAA-613 / DSM 15670 / CCUG 46953 / JCM 12243 / WAL 16351</strain>
    </source>
</reference>
<sequence length="35" mass="4133">MGRQKTRIPIKRRSGERSSEVMPFLPPQMEYLSLL</sequence>
<proteinExistence type="predicted"/>
<evidence type="ECO:0000313" key="2">
    <source>
        <dbReference type="EMBL" id="EDP15436.1"/>
    </source>
</evidence>
<accession>A8RVR7</accession>
<comment type="caution">
    <text evidence="2">The sequence shown here is derived from an EMBL/GenBank/DDBJ whole genome shotgun (WGS) entry which is preliminary data.</text>
</comment>